<evidence type="ECO:0000256" key="2">
    <source>
        <dbReference type="ARBA" id="ARBA00022946"/>
    </source>
</evidence>
<dbReference type="EMBL" id="KN840473">
    <property type="protein sequence ID" value="KIP08882.1"/>
    <property type="molecule type" value="Genomic_DNA"/>
</dbReference>
<keyword evidence="3" id="KW-0689">Ribosomal protein</keyword>
<evidence type="ECO:0000313" key="9">
    <source>
        <dbReference type="Proteomes" id="UP000053257"/>
    </source>
</evidence>
<reference evidence="8 9" key="1">
    <citation type="journal article" date="2014" name="PLoS Genet.">
        <title>Analysis of the Phlebiopsis gigantea genome, transcriptome and secretome provides insight into its pioneer colonization strategies of wood.</title>
        <authorList>
            <person name="Hori C."/>
            <person name="Ishida T."/>
            <person name="Igarashi K."/>
            <person name="Samejima M."/>
            <person name="Suzuki H."/>
            <person name="Master E."/>
            <person name="Ferreira P."/>
            <person name="Ruiz-Duenas F.J."/>
            <person name="Held B."/>
            <person name="Canessa P."/>
            <person name="Larrondo L.F."/>
            <person name="Schmoll M."/>
            <person name="Druzhinina I.S."/>
            <person name="Kubicek C.P."/>
            <person name="Gaskell J.A."/>
            <person name="Kersten P."/>
            <person name="St John F."/>
            <person name="Glasner J."/>
            <person name="Sabat G."/>
            <person name="Splinter BonDurant S."/>
            <person name="Syed K."/>
            <person name="Yadav J."/>
            <person name="Mgbeahuruike A.C."/>
            <person name="Kovalchuk A."/>
            <person name="Asiegbu F.O."/>
            <person name="Lackner G."/>
            <person name="Hoffmeister D."/>
            <person name="Rencoret J."/>
            <person name="Gutierrez A."/>
            <person name="Sun H."/>
            <person name="Lindquist E."/>
            <person name="Barry K."/>
            <person name="Riley R."/>
            <person name="Grigoriev I.V."/>
            <person name="Henrissat B."/>
            <person name="Kues U."/>
            <person name="Berka R.M."/>
            <person name="Martinez A.T."/>
            <person name="Covert S.F."/>
            <person name="Blanchette R.A."/>
            <person name="Cullen D."/>
        </authorList>
    </citation>
    <scope>NUCLEOTIDE SEQUENCE [LARGE SCALE GENOMIC DNA]</scope>
    <source>
        <strain evidence="8 9">11061_1 CR5-6</strain>
    </source>
</reference>
<dbReference type="HOGENOM" id="CLU_144297_0_1_1"/>
<keyword evidence="2" id="KW-0809">Transit peptide</keyword>
<proteinExistence type="inferred from homology"/>
<evidence type="ECO:0000256" key="4">
    <source>
        <dbReference type="ARBA" id="ARBA00023128"/>
    </source>
</evidence>
<comment type="similarity">
    <text evidence="6">Belongs to the mitochondrion-specific ribosomal protein mL54 family.</text>
</comment>
<name>A0A0C3SA48_PHLG1</name>
<evidence type="ECO:0000256" key="5">
    <source>
        <dbReference type="ARBA" id="ARBA00023274"/>
    </source>
</evidence>
<dbReference type="PANTHER" id="PTHR28595">
    <property type="entry name" value="39S RIBOSOMAL PROTEIN L54, MITOCHONDRIAL"/>
    <property type="match status" value="1"/>
</dbReference>
<dbReference type="OrthoDB" id="10252718at2759"/>
<evidence type="ECO:0000256" key="1">
    <source>
        <dbReference type="ARBA" id="ARBA00004173"/>
    </source>
</evidence>
<dbReference type="STRING" id="745531.A0A0C3SA48"/>
<sequence>MSLLRTLPRPRLVDAWRQTHRFYAAKPAAKGSSKPAAAAPAPVFAVPEDNLESGKSCCAEGTVLVGLNWLKDQPPVIAKADEAYPEWLWTILQPTPIPNDGPGGKGERMLMRKQNRARIREQNFMNTQ</sequence>
<evidence type="ECO:0000256" key="3">
    <source>
        <dbReference type="ARBA" id="ARBA00022980"/>
    </source>
</evidence>
<comment type="subcellular location">
    <subcellularLocation>
        <location evidence="1">Mitochondrion</location>
    </subcellularLocation>
</comment>
<dbReference type="AlphaFoldDB" id="A0A0C3SA48"/>
<dbReference type="Pfam" id="PF08561">
    <property type="entry name" value="Ribosomal_L37"/>
    <property type="match status" value="1"/>
</dbReference>
<dbReference type="PANTHER" id="PTHR28595:SF1">
    <property type="entry name" value="LARGE RIBOSOMAL SUBUNIT PROTEIN ML54"/>
    <property type="match status" value="1"/>
</dbReference>
<dbReference type="GO" id="GO:0005762">
    <property type="term" value="C:mitochondrial large ribosomal subunit"/>
    <property type="evidence" value="ECO:0007669"/>
    <property type="project" value="TreeGrafter"/>
</dbReference>
<accession>A0A0C3SA48</accession>
<dbReference type="Proteomes" id="UP000053257">
    <property type="component" value="Unassembled WGS sequence"/>
</dbReference>
<evidence type="ECO:0000313" key="8">
    <source>
        <dbReference type="EMBL" id="KIP08882.1"/>
    </source>
</evidence>
<evidence type="ECO:0000256" key="6">
    <source>
        <dbReference type="ARBA" id="ARBA00033752"/>
    </source>
</evidence>
<keyword evidence="9" id="KW-1185">Reference proteome</keyword>
<dbReference type="InterPro" id="IPR013870">
    <property type="entry name" value="Ribosomal_mL54"/>
</dbReference>
<gene>
    <name evidence="8" type="ORF">PHLGIDRAFT_116884</name>
</gene>
<evidence type="ECO:0000256" key="7">
    <source>
        <dbReference type="ARBA" id="ARBA00035179"/>
    </source>
</evidence>
<keyword evidence="5" id="KW-0687">Ribonucleoprotein</keyword>
<protein>
    <recommendedName>
        <fullName evidence="7">Large ribosomal subunit protein mL54</fullName>
    </recommendedName>
</protein>
<dbReference type="GO" id="GO:0003735">
    <property type="term" value="F:structural constituent of ribosome"/>
    <property type="evidence" value="ECO:0007669"/>
    <property type="project" value="TreeGrafter"/>
</dbReference>
<keyword evidence="4" id="KW-0496">Mitochondrion</keyword>
<organism evidence="8 9">
    <name type="scientific">Phlebiopsis gigantea (strain 11061_1 CR5-6)</name>
    <name type="common">White-rot fungus</name>
    <name type="synonym">Peniophora gigantea</name>
    <dbReference type="NCBI Taxonomy" id="745531"/>
    <lineage>
        <taxon>Eukaryota</taxon>
        <taxon>Fungi</taxon>
        <taxon>Dikarya</taxon>
        <taxon>Basidiomycota</taxon>
        <taxon>Agaricomycotina</taxon>
        <taxon>Agaricomycetes</taxon>
        <taxon>Polyporales</taxon>
        <taxon>Phanerochaetaceae</taxon>
        <taxon>Phlebiopsis</taxon>
    </lineage>
</organism>